<keyword evidence="10 12" id="KW-0009">Actin-binding</keyword>
<dbReference type="GO" id="GO:0005524">
    <property type="term" value="F:ATP binding"/>
    <property type="evidence" value="ECO:0007669"/>
    <property type="project" value="UniProtKB-UniRule"/>
</dbReference>
<dbReference type="SMART" id="SM00015">
    <property type="entry name" value="IQ"/>
    <property type="match status" value="3"/>
</dbReference>
<evidence type="ECO:0000256" key="11">
    <source>
        <dbReference type="PROSITE-ProRule" id="PRU00192"/>
    </source>
</evidence>
<dbReference type="SMART" id="SM00242">
    <property type="entry name" value="MYSc"/>
    <property type="match status" value="1"/>
</dbReference>
<evidence type="ECO:0000313" key="19">
    <source>
        <dbReference type="Proteomes" id="UP000838412"/>
    </source>
</evidence>
<feature type="compositionally biased region" description="Polar residues" evidence="13">
    <location>
        <begin position="1596"/>
        <end position="1612"/>
    </location>
</feature>
<evidence type="ECO:0000259" key="14">
    <source>
        <dbReference type="PROSITE" id="PS50002"/>
    </source>
</evidence>
<feature type="compositionally biased region" description="Low complexity" evidence="13">
    <location>
        <begin position="1372"/>
        <end position="1384"/>
    </location>
</feature>
<evidence type="ECO:0000256" key="9">
    <source>
        <dbReference type="ARBA" id="ARBA00023175"/>
    </source>
</evidence>
<feature type="region of interest" description="Disordered" evidence="13">
    <location>
        <begin position="2180"/>
        <end position="2207"/>
    </location>
</feature>
<dbReference type="SUPFAM" id="SSF47031">
    <property type="entry name" value="Second domain of FERM"/>
    <property type="match status" value="1"/>
</dbReference>
<dbReference type="Pfam" id="PF00063">
    <property type="entry name" value="Myosin_head"/>
    <property type="match status" value="1"/>
</dbReference>
<feature type="compositionally biased region" description="Polar residues" evidence="13">
    <location>
        <begin position="1757"/>
        <end position="1772"/>
    </location>
</feature>
<dbReference type="FunFam" id="1.10.10.820:FF:000001">
    <property type="entry name" value="Myosin heavy chain"/>
    <property type="match status" value="1"/>
</dbReference>
<dbReference type="Proteomes" id="UP000838412">
    <property type="component" value="Chromosome 9"/>
</dbReference>
<dbReference type="SMART" id="SM00326">
    <property type="entry name" value="SH3"/>
    <property type="match status" value="1"/>
</dbReference>
<feature type="region of interest" description="Disordered" evidence="13">
    <location>
        <begin position="1363"/>
        <end position="1385"/>
    </location>
</feature>
<dbReference type="PRINTS" id="PR00193">
    <property type="entry name" value="MYOSINHEAVY"/>
</dbReference>
<dbReference type="Pfam" id="PF07653">
    <property type="entry name" value="SH3_2"/>
    <property type="match status" value="1"/>
</dbReference>
<dbReference type="InterPro" id="IPR027417">
    <property type="entry name" value="P-loop_NTPase"/>
</dbReference>
<dbReference type="OrthoDB" id="312459at2759"/>
<dbReference type="InterPro" id="IPR035963">
    <property type="entry name" value="FERM_2"/>
</dbReference>
<dbReference type="SUPFAM" id="SSF52540">
    <property type="entry name" value="P-loop containing nucleoside triphosphate hydrolases"/>
    <property type="match status" value="1"/>
</dbReference>
<feature type="compositionally biased region" description="Polar residues" evidence="13">
    <location>
        <begin position="2144"/>
        <end position="2157"/>
    </location>
</feature>
<feature type="region of interest" description="Disordered" evidence="13">
    <location>
        <begin position="1461"/>
        <end position="1558"/>
    </location>
</feature>
<dbReference type="PANTHER" id="PTHR22692:SF26">
    <property type="entry name" value="SH3 DOMAIN-CONTAINING PROTEIN"/>
    <property type="match status" value="1"/>
</dbReference>
<dbReference type="InterPro" id="IPR011993">
    <property type="entry name" value="PH-like_dom_sf"/>
</dbReference>
<dbReference type="Gene3D" id="1.20.120.720">
    <property type="entry name" value="Myosin VI head, motor domain, U50 subdomain"/>
    <property type="match status" value="1"/>
</dbReference>
<evidence type="ECO:0000256" key="4">
    <source>
        <dbReference type="ARBA" id="ARBA00022490"/>
    </source>
</evidence>
<organism evidence="18 19">
    <name type="scientific">Branchiostoma lanceolatum</name>
    <name type="common">Common lancelet</name>
    <name type="synonym">Amphioxus lanceolatum</name>
    <dbReference type="NCBI Taxonomy" id="7740"/>
    <lineage>
        <taxon>Eukaryota</taxon>
        <taxon>Metazoa</taxon>
        <taxon>Chordata</taxon>
        <taxon>Cephalochordata</taxon>
        <taxon>Leptocardii</taxon>
        <taxon>Amphioxiformes</taxon>
        <taxon>Branchiostomatidae</taxon>
        <taxon>Branchiostoma</taxon>
    </lineage>
</organism>
<dbReference type="InterPro" id="IPR038185">
    <property type="entry name" value="MyTH4_dom_sf"/>
</dbReference>
<feature type="region of interest" description="Actin-binding" evidence="12">
    <location>
        <begin position="628"/>
        <end position="650"/>
    </location>
</feature>
<feature type="compositionally biased region" description="Polar residues" evidence="13">
    <location>
        <begin position="1318"/>
        <end position="1328"/>
    </location>
</feature>
<dbReference type="Gene3D" id="1.10.10.820">
    <property type="match status" value="1"/>
</dbReference>
<keyword evidence="5" id="KW-0677">Repeat</keyword>
<evidence type="ECO:0000259" key="15">
    <source>
        <dbReference type="PROSITE" id="PS50057"/>
    </source>
</evidence>
<evidence type="ECO:0000256" key="2">
    <source>
        <dbReference type="ARBA" id="ARBA00008314"/>
    </source>
</evidence>
<keyword evidence="19" id="KW-1185">Reference proteome</keyword>
<sequence>MSSLLDTSKQSPVWFDGGAGYPLPGEVLGFLGVKSNQLQIRNVLDEQIFVVETDSPSIRPRNRDEDGMANMINLRELHEGSVILNLKRRFEEHQIYTYIGSILVALNPYKPCDIYGVDVVKEYQKAMIGDNLPPHLFAVANTAFLKMVRTGKNQTVVISGESGAGKTESTKLIVQFLAASCNSTNTSLITEQILEANPLLESFGNAKTVKNDNSSRFGKYLELQYTNGVITGAKTTDYLLEKSRIVSQAPYERNYHIFYEMLAGMTEADKNKYGLQQAQSYYYLNQGGNPTILSKNDGEDFTGILAALDVLGFTADETDTVFSIVAAVLHLGNVYFGRNEEEIATVISQSELRVAAELLQLPFDGLHSAVTAKLTEALGEKIYSSYSVEQALEARDAIAKSLYQRLFVWLVERVNRTVYKQPERRCRTIGILDIFGFEDFDVNSFEQLCINFANEKLHDHFNKHIFKLEQMEYEKESIGWKHMTCPDNQLCLDLISAKPHGIFSLLNDQSSFPQATDRSFLEKCHHFHQDHEHYERPRVPAQEFSIRHCAGKVSYKVHGFLDKNKDTMRYDVVEMLIGSKCELLSRMFWEHQSLELNKSISKKQRGLTTLNVVSHKVPTVSAKFQESLEELLEEISKCNPLFVRCMKPNTCKAALMFDTDIVLEQLRNLGILDTIRIRKKGFPIRVPFKQFADRYKFMIGELSPDSDPRGVCIMILGKLGSHFADQFQLGQSKVFLREVVEHHLETERSRILNLAATQVQKVFRGHVAAKAFSKMKSAIVTIQAGIRMAKIREAYMELRRAVVLVQATWKMILQRRRYVQLCEEAQRQAELDRLVQEKADKLAMQNRKQEEAQQAREAADLSHMEIPAELSYIFDNIKSWHPQHTDRNVVKVFSHVADQPCNHSLPADVDWHQLSKYISIYLKGGRWGVTKKPISAPFHRMSNDDAHQAIAIFKMILRFMGDTRLTEEKERLLGNYIVQMGLKNEAVRDEILCQLCSQTWDEGPVHFNYERGWVLLTNCLSSWFPSPTLYKYLLNHVSNSMQNGFNTHCQHKMLHSPAMAEGLPRTYPPCILEWKTNRKLANMALETRFHDGEAFTSSVTSWTTGEEFAVTVLHHRGVHDENLGWTVVLQDGTEEYELAGYDYVLDLIAEMEMAPGFPVCKSFFLVSSDKMASNAEEVDISFSDIPTKVPPLLQGGASGYVHDGPIKHTGRLSQQYVHNFAQWQAANRRQMETVPAHVSDSSDYLPYQGDYKLPIRDYGLPPAPDYSTEDGRRFHQDPGSPPSSRSTPQHHVSGRRMGNTPHRETRVRHKSLGGRSLGGQSIPHSEVSQSGLDDYLDRLFNPVLSDDSSELGDAAGMEVHMKGGGQAPAPPGAAGTTGTSSTAPKMAGQNVDLTAANSMMGMQPGMMGVGLLPNMGLMQGVGNPVMMQQAMLQQQAYLAQQMMLLQQQQALLSQSQLPPQLAPGILTQHPSVDSRSSTSKPPSLSSTSSITEQRPVENDAIPTAVPMSPAASPSKGKPSPNEGLNNTSSPDPTAPPSTRVEDNTESDEEIRSHAFYTKTTPRIRVGNIEWPPVAEKPVKRRQRDVGKLMIDDHTTDLLSGSLQTKQPEPGQQQDEDGTVHVRISSGENKIPTKEAALSAHLQAIDKLKRGSPKKVSISPPTASPVKEPRPQTTSEGKTSSVTPTTPAVTKATAEEPKKSPVKTGSSVLPISPTNKQPKFLLKKKPDPHQEAMAKLKQVKKNLPSSNDTPASPAKKSPTVQKSVKTTAENILVQQPEDKKEENTEPENEDPHKAALAKIGGVIIKRVQSSSPARRADLPESDSDSDAMSEKSQDLKIHQEALRRLSQKTGRPVLPQNHPPDDADAQGLQREEPQDVVSLDGFPRSGQTKTELYPHNPGPYYTYTRVHWNLCVRKEVFNPTEKLENPTALNLVFAQVVHDVSRINSCLRMTIEESSKLQTIFDEHGITPSNLSQTAMTKKRVVDIARDFPTYFCRVFPVSGDRANPDVQMLGVSHSGVRFMRRDAESAFKDCLHVLREFRFKDIQSVEVEPRTVLHINLHSGNRIPLYTPRAKQIQDMIRKWIKDLEKESNYVRATRSYVTRDVPRKEQEEKLLSFQSGDVIKLLKELREDIHEDDKEKADRSLSALPNQVDGSENQSDWMLGEVKGDKGYFPKDYVQPVAHRSSLSSVSDPDRTSQAATDTKSDFASLPVGTSPMMEYTGKYFREATTRPLAEEERLELVQFTKSPIEKPLLPLDKEFDQCCTDNFVSVMKYMGDYPLRGKDDTENAFDVIKKARRYPDVQDEIFCQIVKQTTANRSARKDGCVKGWRLLSLYSAYFPCSDNLKPYLIKHLHNVSTDTSEEHHAVAAQCLENLRATLTNGGRQKPPHPLEVKAIGIGRSTKRQMIVMPGSLSAVVKIKTCTLVHQIIEEICTRELAVTADNKIEEFSVYSIVEHGKEKENEVEMLGRKVYLMDVLTDFEGSGQEYTLILKKVVWYHPIKLDNENFVTLLYHQILPDFVSGRLVQVQGTKLSKQTMHDIARLTALAFRAGENLKTTPTMADIESALPQNCVQMQKVQQWANMIHSYLNHVVRLSANQARVQFIGTIMQWPLFGSSFYSVDSTTEPQAKEGCLIAINKSGIHFLPESHVPVVSYDFSNLVSTRKLRTKDGVGYLDIKLGNMLSQRVIRLETEQGGEISSLIQQYISIIISEKGAPTK</sequence>
<evidence type="ECO:0000256" key="1">
    <source>
        <dbReference type="ARBA" id="ARBA00004496"/>
    </source>
</evidence>
<comment type="subcellular location">
    <subcellularLocation>
        <location evidence="1">Cytoplasm</location>
    </subcellularLocation>
</comment>
<dbReference type="InterPro" id="IPR019748">
    <property type="entry name" value="FERM_central"/>
</dbReference>
<feature type="region of interest" description="Disordered" evidence="13">
    <location>
        <begin position="1256"/>
        <end position="1328"/>
    </location>
</feature>
<dbReference type="GO" id="GO:0016459">
    <property type="term" value="C:myosin complex"/>
    <property type="evidence" value="ECO:0007669"/>
    <property type="project" value="UniProtKB-KW"/>
</dbReference>
<comment type="similarity">
    <text evidence="2 12">Belongs to the TRAFAC class myosin-kinesin ATPase superfamily. Myosin family.</text>
</comment>
<dbReference type="CDD" id="cd23767">
    <property type="entry name" value="IQCD"/>
    <property type="match status" value="1"/>
</dbReference>
<dbReference type="PANTHER" id="PTHR22692">
    <property type="entry name" value="MYOSIN VII, XV"/>
    <property type="match status" value="1"/>
</dbReference>
<feature type="domain" description="MyTH4" evidence="16">
    <location>
        <begin position="929"/>
        <end position="1078"/>
    </location>
</feature>
<keyword evidence="6 12" id="KW-0547">Nucleotide-binding</keyword>
<dbReference type="EMBL" id="OV696694">
    <property type="protein sequence ID" value="CAH1274622.1"/>
    <property type="molecule type" value="Genomic_DNA"/>
</dbReference>
<evidence type="ECO:0000259" key="17">
    <source>
        <dbReference type="PROSITE" id="PS51456"/>
    </source>
</evidence>
<dbReference type="GO" id="GO:0003779">
    <property type="term" value="F:actin binding"/>
    <property type="evidence" value="ECO:0007669"/>
    <property type="project" value="UniProtKB-KW"/>
</dbReference>
<dbReference type="PROSITE" id="PS50057">
    <property type="entry name" value="FERM_3"/>
    <property type="match status" value="1"/>
</dbReference>
<feature type="domain" description="FERM" evidence="15">
    <location>
        <begin position="2399"/>
        <end position="2709"/>
    </location>
</feature>
<gene>
    <name evidence="18" type="primary">MYO15A</name>
    <name evidence="18" type="ORF">BLAG_LOCUS25580</name>
</gene>
<dbReference type="InterPro" id="IPR000857">
    <property type="entry name" value="MyTH4_dom"/>
</dbReference>
<dbReference type="Gene3D" id="1.25.40.530">
    <property type="entry name" value="MyTH4 domain"/>
    <property type="match status" value="2"/>
</dbReference>
<feature type="compositionally biased region" description="Basic and acidic residues" evidence="13">
    <location>
        <begin position="1583"/>
        <end position="1595"/>
    </location>
</feature>
<dbReference type="InterPro" id="IPR036028">
    <property type="entry name" value="SH3-like_dom_sf"/>
</dbReference>
<evidence type="ECO:0000256" key="3">
    <source>
        <dbReference type="ARBA" id="ARBA00022443"/>
    </source>
</evidence>
<evidence type="ECO:0000256" key="5">
    <source>
        <dbReference type="ARBA" id="ARBA00022737"/>
    </source>
</evidence>
<name>A0A8K0AEQ4_BRALA</name>
<dbReference type="GO" id="GO:0005737">
    <property type="term" value="C:cytoplasm"/>
    <property type="evidence" value="ECO:0007669"/>
    <property type="project" value="UniProtKB-SubCell"/>
</dbReference>
<dbReference type="InterPro" id="IPR000048">
    <property type="entry name" value="IQ_motif_EF-hand-BS"/>
</dbReference>
<feature type="compositionally biased region" description="Low complexity" evidence="13">
    <location>
        <begin position="1677"/>
        <end position="1691"/>
    </location>
</feature>
<feature type="compositionally biased region" description="Polar residues" evidence="13">
    <location>
        <begin position="2182"/>
        <end position="2199"/>
    </location>
</feature>
<dbReference type="Gene3D" id="2.30.29.30">
    <property type="entry name" value="Pleckstrin-homology domain (PH domain)/Phosphotyrosine-binding domain (PTB)"/>
    <property type="match status" value="2"/>
</dbReference>
<keyword evidence="9 12" id="KW-0505">Motor protein</keyword>
<accession>A0A8K0AEQ4</accession>
<dbReference type="Pfam" id="PF00373">
    <property type="entry name" value="FERM_M"/>
    <property type="match status" value="1"/>
</dbReference>
<evidence type="ECO:0000256" key="6">
    <source>
        <dbReference type="ARBA" id="ARBA00022741"/>
    </source>
</evidence>
<dbReference type="GO" id="GO:0003774">
    <property type="term" value="F:cytoskeletal motor activity"/>
    <property type="evidence" value="ECO:0007669"/>
    <property type="project" value="UniProtKB-UniRule"/>
</dbReference>
<reference evidence="18" key="1">
    <citation type="submission" date="2022-01" db="EMBL/GenBank/DDBJ databases">
        <authorList>
            <person name="Braso-Vives M."/>
        </authorList>
    </citation>
    <scope>NUCLEOTIDE SEQUENCE</scope>
</reference>
<protein>
    <submittedName>
        <fullName evidence="18">MYO15A protein</fullName>
    </submittedName>
</protein>
<dbReference type="InterPro" id="IPR051567">
    <property type="entry name" value="Unconventional_Myosin_ATPase"/>
</dbReference>
<feature type="domain" description="Myosin motor" evidence="17">
    <location>
        <begin position="66"/>
        <end position="749"/>
    </location>
</feature>
<dbReference type="SUPFAM" id="SSF50044">
    <property type="entry name" value="SH3-domain"/>
    <property type="match status" value="1"/>
</dbReference>
<dbReference type="InterPro" id="IPR001609">
    <property type="entry name" value="Myosin_head_motor_dom-like"/>
</dbReference>
<feature type="compositionally biased region" description="Polar residues" evidence="13">
    <location>
        <begin position="1702"/>
        <end position="1716"/>
    </location>
</feature>
<feature type="compositionally biased region" description="Low complexity" evidence="13">
    <location>
        <begin position="1508"/>
        <end position="1520"/>
    </location>
</feature>
<keyword evidence="4" id="KW-0963">Cytoplasm</keyword>
<feature type="region of interest" description="Disordered" evidence="13">
    <location>
        <begin position="2134"/>
        <end position="2158"/>
    </location>
</feature>
<dbReference type="PROSITE" id="PS51016">
    <property type="entry name" value="MYTH4"/>
    <property type="match status" value="2"/>
</dbReference>
<dbReference type="SMART" id="SM00139">
    <property type="entry name" value="MyTH4"/>
    <property type="match status" value="2"/>
</dbReference>
<dbReference type="Gene3D" id="2.30.30.40">
    <property type="entry name" value="SH3 Domains"/>
    <property type="match status" value="1"/>
</dbReference>
<feature type="compositionally biased region" description="Low complexity" evidence="13">
    <location>
        <begin position="1470"/>
        <end position="1491"/>
    </location>
</feature>
<evidence type="ECO:0000313" key="18">
    <source>
        <dbReference type="EMBL" id="CAH1274622.1"/>
    </source>
</evidence>
<feature type="compositionally biased region" description="Basic and acidic residues" evidence="13">
    <location>
        <begin position="1775"/>
        <end position="1792"/>
    </location>
</feature>
<dbReference type="InterPro" id="IPR019749">
    <property type="entry name" value="Band_41_domain"/>
</dbReference>
<dbReference type="InterPro" id="IPR001452">
    <property type="entry name" value="SH3_domain"/>
</dbReference>
<evidence type="ECO:0000256" key="13">
    <source>
        <dbReference type="SAM" id="MobiDB-lite"/>
    </source>
</evidence>
<evidence type="ECO:0000256" key="12">
    <source>
        <dbReference type="PROSITE-ProRule" id="PRU00782"/>
    </source>
</evidence>
<dbReference type="SMART" id="SM00295">
    <property type="entry name" value="B41"/>
    <property type="match status" value="1"/>
</dbReference>
<feature type="domain" description="MyTH4" evidence="16">
    <location>
        <begin position="2241"/>
        <end position="2394"/>
    </location>
</feature>
<feature type="region of interest" description="Disordered" evidence="13">
    <location>
        <begin position="1847"/>
        <end position="1871"/>
    </location>
</feature>
<keyword evidence="3 11" id="KW-0728">SH3 domain</keyword>
<feature type="domain" description="SH3" evidence="14">
    <location>
        <begin position="2086"/>
        <end position="2180"/>
    </location>
</feature>
<evidence type="ECO:0000256" key="8">
    <source>
        <dbReference type="ARBA" id="ARBA00023123"/>
    </source>
</evidence>
<dbReference type="Gene3D" id="1.20.5.190">
    <property type="match status" value="1"/>
</dbReference>
<feature type="region of interest" description="Disordered" evidence="13">
    <location>
        <begin position="1575"/>
        <end position="1833"/>
    </location>
</feature>
<dbReference type="InterPro" id="IPR036961">
    <property type="entry name" value="Kinesin_motor_dom_sf"/>
</dbReference>
<dbReference type="Gene3D" id="6.20.240.20">
    <property type="match status" value="1"/>
</dbReference>
<evidence type="ECO:0000259" key="16">
    <source>
        <dbReference type="PROSITE" id="PS51016"/>
    </source>
</evidence>
<dbReference type="Pfam" id="PF00784">
    <property type="entry name" value="MyTH4"/>
    <property type="match status" value="2"/>
</dbReference>
<dbReference type="Gene3D" id="3.40.850.10">
    <property type="entry name" value="Kinesin motor domain"/>
    <property type="match status" value="1"/>
</dbReference>
<dbReference type="PROSITE" id="PS50096">
    <property type="entry name" value="IQ"/>
    <property type="match status" value="3"/>
</dbReference>
<dbReference type="PROSITE" id="PS50002">
    <property type="entry name" value="SH3"/>
    <property type="match status" value="1"/>
</dbReference>
<dbReference type="SUPFAM" id="SSF50729">
    <property type="entry name" value="PH domain-like"/>
    <property type="match status" value="1"/>
</dbReference>
<evidence type="ECO:0000256" key="10">
    <source>
        <dbReference type="ARBA" id="ARBA00023203"/>
    </source>
</evidence>
<dbReference type="CDD" id="cd14473">
    <property type="entry name" value="FERM_B-lobe"/>
    <property type="match status" value="1"/>
</dbReference>
<feature type="binding site" evidence="12">
    <location>
        <begin position="160"/>
        <end position="167"/>
    </location>
    <ligand>
        <name>ATP</name>
        <dbReference type="ChEBI" id="CHEBI:30616"/>
    </ligand>
</feature>
<evidence type="ECO:0000256" key="7">
    <source>
        <dbReference type="ARBA" id="ARBA00022840"/>
    </source>
</evidence>
<dbReference type="InterPro" id="IPR059004">
    <property type="entry name" value="MYO15"/>
</dbReference>
<feature type="compositionally biased region" description="Basic and acidic residues" evidence="13">
    <location>
        <begin position="1723"/>
        <end position="1733"/>
    </location>
</feature>
<dbReference type="InterPro" id="IPR000299">
    <property type="entry name" value="FERM_domain"/>
</dbReference>
<dbReference type="Pfam" id="PF26570">
    <property type="entry name" value="MYO15"/>
    <property type="match status" value="1"/>
</dbReference>
<proteinExistence type="inferred from homology"/>
<keyword evidence="7 12" id="KW-0067">ATP-binding</keyword>
<dbReference type="Gene3D" id="1.20.58.530">
    <property type="match status" value="1"/>
</dbReference>
<dbReference type="PROSITE" id="PS51456">
    <property type="entry name" value="MYOSIN_MOTOR"/>
    <property type="match status" value="1"/>
</dbReference>
<keyword evidence="8 12" id="KW-0518">Myosin</keyword>